<keyword evidence="1" id="KW-0012">Acyltransferase</keyword>
<dbReference type="Pfam" id="PF00132">
    <property type="entry name" value="Hexapep"/>
    <property type="match status" value="1"/>
</dbReference>
<evidence type="ECO:0000313" key="2">
    <source>
        <dbReference type="Proteomes" id="UP000501128"/>
    </source>
</evidence>
<dbReference type="InterPro" id="IPR011004">
    <property type="entry name" value="Trimer_LpxA-like_sf"/>
</dbReference>
<keyword evidence="1" id="KW-0808">Transferase</keyword>
<dbReference type="InterPro" id="IPR001451">
    <property type="entry name" value="Hexapep"/>
</dbReference>
<keyword evidence="2" id="KW-1185">Reference proteome</keyword>
<dbReference type="EMBL" id="CP051677">
    <property type="protein sequence ID" value="QJD78895.1"/>
    <property type="molecule type" value="Genomic_DNA"/>
</dbReference>
<sequence>MNELKRLYALCRKSDSVFLTVLMRYLGYRLSGKMIFAHQQAIIKHADHISTNGPLKVGLDYAGFVHRNDVTYLNIDGRLDCKGTASIGRGCRMAVGAQGRIELGQRTFINALTTFVIMHTLRIGDDCNISWECQFLDDDFHEIYYEGRKAQPSPDITLGRRVWVGSRVSIYKGTTIADGCVIAANSVVRGTFDEPNTLIAGNPARVVKRNVSW</sequence>
<dbReference type="CDD" id="cd04647">
    <property type="entry name" value="LbH_MAT_like"/>
    <property type="match status" value="1"/>
</dbReference>
<reference evidence="1 2" key="1">
    <citation type="submission" date="2020-04" db="EMBL/GenBank/DDBJ databases">
        <title>Genome sequencing of novel species.</title>
        <authorList>
            <person name="Heo J."/>
            <person name="Kim S.-J."/>
            <person name="Kim J.-S."/>
            <person name="Hong S.-B."/>
            <person name="Kwon S.-W."/>
        </authorList>
    </citation>
    <scope>NUCLEOTIDE SEQUENCE [LARGE SCALE GENOMIC DNA]</scope>
    <source>
        <strain evidence="1 2">CJU-R4</strain>
    </source>
</reference>
<dbReference type="Proteomes" id="UP000501128">
    <property type="component" value="Chromosome"/>
</dbReference>
<accession>A0A7L5DLC4</accession>
<dbReference type="InterPro" id="IPR051159">
    <property type="entry name" value="Hexapeptide_acetyltransf"/>
</dbReference>
<dbReference type="PANTHER" id="PTHR23416">
    <property type="entry name" value="SIALIC ACID SYNTHASE-RELATED"/>
    <property type="match status" value="1"/>
</dbReference>
<dbReference type="Gene3D" id="2.160.10.10">
    <property type="entry name" value="Hexapeptide repeat proteins"/>
    <property type="match status" value="1"/>
</dbReference>
<proteinExistence type="predicted"/>
<dbReference type="RefSeq" id="WP_169550862.1">
    <property type="nucleotide sequence ID" value="NZ_CP051677.1"/>
</dbReference>
<protein>
    <submittedName>
        <fullName evidence="1">Acyltransferase</fullName>
    </submittedName>
</protein>
<evidence type="ECO:0000313" key="1">
    <source>
        <dbReference type="EMBL" id="QJD78895.1"/>
    </source>
</evidence>
<gene>
    <name evidence="1" type="ORF">HH216_10990</name>
</gene>
<dbReference type="KEGG" id="srho:HH216_10990"/>
<organism evidence="1 2">
    <name type="scientific">Spirosoma rhododendri</name>
    <dbReference type="NCBI Taxonomy" id="2728024"/>
    <lineage>
        <taxon>Bacteria</taxon>
        <taxon>Pseudomonadati</taxon>
        <taxon>Bacteroidota</taxon>
        <taxon>Cytophagia</taxon>
        <taxon>Cytophagales</taxon>
        <taxon>Cytophagaceae</taxon>
        <taxon>Spirosoma</taxon>
    </lineage>
</organism>
<name>A0A7L5DLC4_9BACT</name>
<dbReference type="PANTHER" id="PTHR23416:SF78">
    <property type="entry name" value="LIPOPOLYSACCHARIDE BIOSYNTHESIS O-ACETYL TRANSFERASE WBBJ-RELATED"/>
    <property type="match status" value="1"/>
</dbReference>
<dbReference type="GO" id="GO:0016746">
    <property type="term" value="F:acyltransferase activity"/>
    <property type="evidence" value="ECO:0007669"/>
    <property type="project" value="UniProtKB-KW"/>
</dbReference>
<dbReference type="AlphaFoldDB" id="A0A7L5DLC4"/>
<dbReference type="SUPFAM" id="SSF51161">
    <property type="entry name" value="Trimeric LpxA-like enzymes"/>
    <property type="match status" value="1"/>
</dbReference>